<accession>A0A195FWP5</accession>
<dbReference type="AlphaFoldDB" id="A0A195FWP5"/>
<organism evidence="1 2">
    <name type="scientific">Trachymyrmex septentrionalis</name>
    <dbReference type="NCBI Taxonomy" id="34720"/>
    <lineage>
        <taxon>Eukaryota</taxon>
        <taxon>Metazoa</taxon>
        <taxon>Ecdysozoa</taxon>
        <taxon>Arthropoda</taxon>
        <taxon>Hexapoda</taxon>
        <taxon>Insecta</taxon>
        <taxon>Pterygota</taxon>
        <taxon>Neoptera</taxon>
        <taxon>Endopterygota</taxon>
        <taxon>Hymenoptera</taxon>
        <taxon>Apocrita</taxon>
        <taxon>Aculeata</taxon>
        <taxon>Formicoidea</taxon>
        <taxon>Formicidae</taxon>
        <taxon>Myrmicinae</taxon>
        <taxon>Trachymyrmex</taxon>
    </lineage>
</organism>
<sequence length="110" mass="12130">LFTALATPAALPTNNSRMPNNGRISRTPPRFAIGSIHLLFFFFFQAHYSFWSCCPNCCGCSSLSESRITCGNAFPSLFHEYSAARRSARSLLCEYAISCSQHAASNELIP</sequence>
<evidence type="ECO:0000313" key="2">
    <source>
        <dbReference type="Proteomes" id="UP000078541"/>
    </source>
</evidence>
<gene>
    <name evidence="1" type="ORF">ALC56_00554</name>
</gene>
<reference evidence="1 2" key="1">
    <citation type="submission" date="2016-03" db="EMBL/GenBank/DDBJ databases">
        <title>Trachymyrmex septentrionalis WGS genome.</title>
        <authorList>
            <person name="Nygaard S."/>
            <person name="Hu H."/>
            <person name="Boomsma J."/>
            <person name="Zhang G."/>
        </authorList>
    </citation>
    <scope>NUCLEOTIDE SEQUENCE [LARGE SCALE GENOMIC DNA]</scope>
    <source>
        <strain evidence="1">Tsep2-gDNA-1</strain>
        <tissue evidence="1">Whole body</tissue>
    </source>
</reference>
<name>A0A195FWP5_9HYME</name>
<evidence type="ECO:0000313" key="1">
    <source>
        <dbReference type="EMBL" id="KYN45080.1"/>
    </source>
</evidence>
<dbReference type="Proteomes" id="UP000078541">
    <property type="component" value="Unassembled WGS sequence"/>
</dbReference>
<keyword evidence="2" id="KW-1185">Reference proteome</keyword>
<dbReference type="EMBL" id="KQ981200">
    <property type="protein sequence ID" value="KYN45080.1"/>
    <property type="molecule type" value="Genomic_DNA"/>
</dbReference>
<proteinExistence type="predicted"/>
<feature type="non-terminal residue" evidence="1">
    <location>
        <position position="1"/>
    </location>
</feature>
<protein>
    <submittedName>
        <fullName evidence="1">Uncharacterized protein</fullName>
    </submittedName>
</protein>